<sequence>MPFPVSTVAEVQFVDRWEPYFNSNLFPELGAEPGFPKPDILVNLDETRLEGIASCSQEFVIASHVIEHLANPIAFLVEVHRVLKQDGNFVLLVPDRHSTFDRGRPPTPLEHIVKELEQDVRYVDDQHILDFLNHTSGSLHGRDDQSASRVSPEYLELHRQRSVHVHCWDISEFKLVLDYCDNHLGVKWEFLDFMPPQAPGTNGDEFGWLLRKR</sequence>
<gene>
    <name evidence="1" type="ORF">UFOPK3427_00071</name>
    <name evidence="2" type="ORF">UFOPK4112_01152</name>
</gene>
<dbReference type="Pfam" id="PF13489">
    <property type="entry name" value="Methyltransf_23"/>
    <property type="match status" value="1"/>
</dbReference>
<dbReference type="EMBL" id="CAFBLT010000001">
    <property type="protein sequence ID" value="CAB4859126.1"/>
    <property type="molecule type" value="Genomic_DNA"/>
</dbReference>
<evidence type="ECO:0000313" key="2">
    <source>
        <dbReference type="EMBL" id="CAB5025010.1"/>
    </source>
</evidence>
<accession>A0A6J7R8M3</accession>
<evidence type="ECO:0000313" key="1">
    <source>
        <dbReference type="EMBL" id="CAB4859126.1"/>
    </source>
</evidence>
<dbReference type="AlphaFoldDB" id="A0A6J7R8M3"/>
<proteinExistence type="predicted"/>
<name>A0A6J7R8M3_9ZZZZ</name>
<organism evidence="2">
    <name type="scientific">freshwater metagenome</name>
    <dbReference type="NCBI Taxonomy" id="449393"/>
    <lineage>
        <taxon>unclassified sequences</taxon>
        <taxon>metagenomes</taxon>
        <taxon>ecological metagenomes</taxon>
    </lineage>
</organism>
<dbReference type="SUPFAM" id="SSF53335">
    <property type="entry name" value="S-adenosyl-L-methionine-dependent methyltransferases"/>
    <property type="match status" value="1"/>
</dbReference>
<dbReference type="InterPro" id="IPR029063">
    <property type="entry name" value="SAM-dependent_MTases_sf"/>
</dbReference>
<reference evidence="2" key="1">
    <citation type="submission" date="2020-05" db="EMBL/GenBank/DDBJ databases">
        <authorList>
            <person name="Chiriac C."/>
            <person name="Salcher M."/>
            <person name="Ghai R."/>
            <person name="Kavagutti S V."/>
        </authorList>
    </citation>
    <scope>NUCLEOTIDE SEQUENCE</scope>
</reference>
<protein>
    <submittedName>
        <fullName evidence="2">Unannotated protein</fullName>
    </submittedName>
</protein>
<dbReference type="EMBL" id="CAFBPM010000010">
    <property type="protein sequence ID" value="CAB5025010.1"/>
    <property type="molecule type" value="Genomic_DNA"/>
</dbReference>
<dbReference type="Gene3D" id="3.40.50.150">
    <property type="entry name" value="Vaccinia Virus protein VP39"/>
    <property type="match status" value="1"/>
</dbReference>